<evidence type="ECO:0000313" key="2">
    <source>
        <dbReference type="Proteomes" id="UP000248012"/>
    </source>
</evidence>
<dbReference type="Proteomes" id="UP000248012">
    <property type="component" value="Unassembled WGS sequence"/>
</dbReference>
<reference evidence="1 2" key="1">
    <citation type="submission" date="2018-05" db="EMBL/GenBank/DDBJ databases">
        <title>Oceanovita maritima gen. nov., sp. nov., a marine bacterium in the family Rhodobacteraceae isolated from surface seawater of Lundu port Xiamen, China.</title>
        <authorList>
            <person name="Hetharua B.H."/>
            <person name="Min D."/>
            <person name="Liao H."/>
            <person name="Tian Y."/>
        </authorList>
    </citation>
    <scope>NUCLEOTIDE SEQUENCE [LARGE SCALE GENOMIC DNA]</scope>
    <source>
        <strain evidence="1 2">FSX-11</strain>
    </source>
</reference>
<evidence type="ECO:0000313" key="1">
    <source>
        <dbReference type="EMBL" id="PYC46905.1"/>
    </source>
</evidence>
<sequence length="119" mass="13344">MPLELTGWTRRAYGRRIMLETEGGTLRTRLDLGQAAEQLYLQVEVKGRMLIQLYCKDVLVVDELVAHGELDTLVNLEDFGGLGPLDVELQLIPATYGEAKVRQELRLVAIDFGMEKVAV</sequence>
<protein>
    <submittedName>
        <fullName evidence="1">Uncharacterized protein</fullName>
    </submittedName>
</protein>
<comment type="caution">
    <text evidence="1">The sequence shown here is derived from an EMBL/GenBank/DDBJ whole genome shotgun (WGS) entry which is preliminary data.</text>
</comment>
<proteinExistence type="predicted"/>
<keyword evidence="2" id="KW-1185">Reference proteome</keyword>
<dbReference type="OrthoDB" id="7851584at2"/>
<accession>A0A2V4MJW0</accession>
<dbReference type="AlphaFoldDB" id="A0A2V4MJW0"/>
<dbReference type="EMBL" id="QFVT01000009">
    <property type="protein sequence ID" value="PYC46905.1"/>
    <property type="molecule type" value="Genomic_DNA"/>
</dbReference>
<gene>
    <name evidence="1" type="ORF">DI396_13175</name>
</gene>
<organism evidence="1 2">
    <name type="scientific">Litorivita pollutaquae</name>
    <dbReference type="NCBI Taxonomy" id="2200892"/>
    <lineage>
        <taxon>Bacteria</taxon>
        <taxon>Pseudomonadati</taxon>
        <taxon>Pseudomonadota</taxon>
        <taxon>Alphaproteobacteria</taxon>
        <taxon>Rhodobacterales</taxon>
        <taxon>Paracoccaceae</taxon>
        <taxon>Litorivita</taxon>
    </lineage>
</organism>
<name>A0A2V4MJW0_9RHOB</name>